<protein>
    <submittedName>
        <fullName evidence="2">Uncharacterized protein LOC106730627</fullName>
    </submittedName>
</protein>
<accession>A0A8B8U3P9</accession>
<dbReference type="KEGG" id="cfr:106730627"/>
<organism evidence="1 2">
    <name type="scientific">Camelus ferus</name>
    <name type="common">Wild bactrian camel</name>
    <name type="synonym">Camelus bactrianus ferus</name>
    <dbReference type="NCBI Taxonomy" id="419612"/>
    <lineage>
        <taxon>Eukaryota</taxon>
        <taxon>Metazoa</taxon>
        <taxon>Chordata</taxon>
        <taxon>Craniata</taxon>
        <taxon>Vertebrata</taxon>
        <taxon>Euteleostomi</taxon>
        <taxon>Mammalia</taxon>
        <taxon>Eutheria</taxon>
        <taxon>Laurasiatheria</taxon>
        <taxon>Artiodactyla</taxon>
        <taxon>Tylopoda</taxon>
        <taxon>Camelidae</taxon>
        <taxon>Camelus</taxon>
    </lineage>
</organism>
<proteinExistence type="predicted"/>
<dbReference type="Proteomes" id="UP000694856">
    <property type="component" value="Chromosome 12"/>
</dbReference>
<evidence type="ECO:0000313" key="2">
    <source>
        <dbReference type="RefSeq" id="XP_032349214.1"/>
    </source>
</evidence>
<gene>
    <name evidence="2" type="primary">LOC106730627</name>
</gene>
<name>A0A8B8U3P9_CAMFR</name>
<evidence type="ECO:0000313" key="1">
    <source>
        <dbReference type="Proteomes" id="UP000694856"/>
    </source>
</evidence>
<dbReference type="AlphaFoldDB" id="A0A8B8U3P9"/>
<dbReference type="RefSeq" id="XP_032349214.1">
    <property type="nucleotide sequence ID" value="XM_032493323.1"/>
</dbReference>
<sequence length="227" mass="25577">METKESKFWILPTQKTRFKNDVFWRSKDNQRSNGWSSRNGCGRVEPFKWPVCKMMIGSCNSLKIQPAEKGRSCGSTNSNSNWQPSMDRSAFVGASRSRQELAKPRWRPRLRRTNLRKLACAQVAGLPTLVLAADNSPSPRRLSYSSVWLWSCYRHYLPSDPGGVTPACVPGYVHKYQACLTFEQNPVSAMTQLNLKKSTSPWPRAPQQHLCCSPASESLFSCSLSGL</sequence>
<keyword evidence="1" id="KW-1185">Reference proteome</keyword>
<reference evidence="2" key="1">
    <citation type="submission" date="2025-08" db="UniProtKB">
        <authorList>
            <consortium name="RefSeq"/>
        </authorList>
    </citation>
    <scope>IDENTIFICATION</scope>
    <source>
        <tissue evidence="2">Ear skin</tissue>
    </source>
</reference>
<dbReference type="GeneID" id="106730627"/>